<dbReference type="OrthoDB" id="2014278at2759"/>
<name>A0A8K0GR40_9ROSA</name>
<comment type="caution">
    <text evidence="1">The sequence shown here is derived from an EMBL/GenBank/DDBJ whole genome shotgun (WGS) entry which is preliminary data.</text>
</comment>
<accession>A0A8K0GR40</accession>
<evidence type="ECO:0000313" key="1">
    <source>
        <dbReference type="EMBL" id="KAF3433768.1"/>
    </source>
</evidence>
<keyword evidence="2" id="KW-1185">Reference proteome</keyword>
<dbReference type="PANTHER" id="PTHR33103">
    <property type="entry name" value="OS01G0153900 PROTEIN"/>
    <property type="match status" value="1"/>
</dbReference>
<organism evidence="1 2">
    <name type="scientific">Rhamnella rubrinervis</name>
    <dbReference type="NCBI Taxonomy" id="2594499"/>
    <lineage>
        <taxon>Eukaryota</taxon>
        <taxon>Viridiplantae</taxon>
        <taxon>Streptophyta</taxon>
        <taxon>Embryophyta</taxon>
        <taxon>Tracheophyta</taxon>
        <taxon>Spermatophyta</taxon>
        <taxon>Magnoliopsida</taxon>
        <taxon>eudicotyledons</taxon>
        <taxon>Gunneridae</taxon>
        <taxon>Pentapetalae</taxon>
        <taxon>rosids</taxon>
        <taxon>fabids</taxon>
        <taxon>Rosales</taxon>
        <taxon>Rhamnaceae</taxon>
        <taxon>rhamnoid group</taxon>
        <taxon>Rhamneae</taxon>
        <taxon>Rhamnella</taxon>
    </lineage>
</organism>
<dbReference type="PANTHER" id="PTHR33103:SF19">
    <property type="entry name" value="OS09G0544700 PROTEIN"/>
    <property type="match status" value="1"/>
</dbReference>
<dbReference type="Proteomes" id="UP000796880">
    <property type="component" value="Unassembled WGS sequence"/>
</dbReference>
<dbReference type="InterPro" id="IPR007750">
    <property type="entry name" value="DUF674"/>
</dbReference>
<gene>
    <name evidence="1" type="ORF">FNV43_RR24871</name>
</gene>
<proteinExistence type="predicted"/>
<sequence length="232" mass="25468">MSWPVGTVIRLLSSNDMVGSLGKVYQSIENISNTYIQPNIDKRILLNPKIAAVHNNWGVVPLLLSNNGEVLQAHKTMYICSGLANRPSTVTFSNNGYHRYVAQDSTATCPQCSNRMSFKMSIIAGNNKKGYGWTSTSCFGEGDGGFVKGVITYMVMDYLEVTPISTISSVALLNKLNVKEIGAVQEMRVSTGMDEGLKLLKASLETKTVLTDVFLNKKKTIKVFSGTIRRRS</sequence>
<reference evidence="1" key="1">
    <citation type="submission" date="2020-03" db="EMBL/GenBank/DDBJ databases">
        <title>A high-quality chromosome-level genome assembly of a woody plant with both climbing and erect habits, Rhamnella rubrinervis.</title>
        <authorList>
            <person name="Lu Z."/>
            <person name="Yang Y."/>
            <person name="Zhu X."/>
            <person name="Sun Y."/>
        </authorList>
    </citation>
    <scope>NUCLEOTIDE SEQUENCE</scope>
    <source>
        <strain evidence="1">BYM</strain>
        <tissue evidence="1">Leaf</tissue>
    </source>
</reference>
<dbReference type="AlphaFoldDB" id="A0A8K0GR40"/>
<protein>
    <submittedName>
        <fullName evidence="1">Uncharacterized protein</fullName>
    </submittedName>
</protein>
<dbReference type="Pfam" id="PF05056">
    <property type="entry name" value="DUF674"/>
    <property type="match status" value="1"/>
</dbReference>
<dbReference type="EMBL" id="VOIH02000011">
    <property type="protein sequence ID" value="KAF3433768.1"/>
    <property type="molecule type" value="Genomic_DNA"/>
</dbReference>
<evidence type="ECO:0000313" key="2">
    <source>
        <dbReference type="Proteomes" id="UP000796880"/>
    </source>
</evidence>